<gene>
    <name evidence="5" type="ORF">GCM10007933_15030</name>
</gene>
<dbReference type="RefSeq" id="WP_284187418.1">
    <property type="nucleotide sequence ID" value="NZ_BSPX01000017.1"/>
</dbReference>
<evidence type="ECO:0000256" key="4">
    <source>
        <dbReference type="HAMAP-Rule" id="MF_01609"/>
    </source>
</evidence>
<comment type="similarity">
    <text evidence="4">Belongs to the glutamate--cysteine ligase type 2 family. YbdK subfamily.</text>
</comment>
<keyword evidence="2 4" id="KW-0547">Nucleotide-binding</keyword>
<dbReference type="Pfam" id="PF04107">
    <property type="entry name" value="GCS2"/>
    <property type="match status" value="1"/>
</dbReference>
<proteinExistence type="inferred from homology"/>
<keyword evidence="6" id="KW-1185">Reference proteome</keyword>
<dbReference type="PANTHER" id="PTHR36510">
    <property type="entry name" value="GLUTAMATE--CYSTEINE LIGASE 2-RELATED"/>
    <property type="match status" value="1"/>
</dbReference>
<dbReference type="NCBIfam" id="NF010040">
    <property type="entry name" value="PRK13516.1"/>
    <property type="match status" value="1"/>
</dbReference>
<organism evidence="5 6">
    <name type="scientific">Zoogloea oryzae</name>
    <dbReference type="NCBI Taxonomy" id="310767"/>
    <lineage>
        <taxon>Bacteria</taxon>
        <taxon>Pseudomonadati</taxon>
        <taxon>Pseudomonadota</taxon>
        <taxon>Betaproteobacteria</taxon>
        <taxon>Rhodocyclales</taxon>
        <taxon>Zoogloeaceae</taxon>
        <taxon>Zoogloea</taxon>
    </lineage>
</organism>
<dbReference type="EC" id="6.3.2.2" evidence="4"/>
<dbReference type="InterPro" id="IPR014746">
    <property type="entry name" value="Gln_synth/guanido_kin_cat_dom"/>
</dbReference>
<comment type="function">
    <text evidence="4">ATP-dependent carboxylate-amine ligase which exhibits weak glutamate--cysteine ligase activity.</text>
</comment>
<dbReference type="InterPro" id="IPR006336">
    <property type="entry name" value="GCS2"/>
</dbReference>
<comment type="catalytic activity">
    <reaction evidence="4">
        <text>L-cysteine + L-glutamate + ATP = gamma-L-glutamyl-L-cysteine + ADP + phosphate + H(+)</text>
        <dbReference type="Rhea" id="RHEA:13285"/>
        <dbReference type="ChEBI" id="CHEBI:15378"/>
        <dbReference type="ChEBI" id="CHEBI:29985"/>
        <dbReference type="ChEBI" id="CHEBI:30616"/>
        <dbReference type="ChEBI" id="CHEBI:35235"/>
        <dbReference type="ChEBI" id="CHEBI:43474"/>
        <dbReference type="ChEBI" id="CHEBI:58173"/>
        <dbReference type="ChEBI" id="CHEBI:456216"/>
        <dbReference type="EC" id="6.3.2.2"/>
    </reaction>
</comment>
<dbReference type="HAMAP" id="MF_01609">
    <property type="entry name" value="Glu_cys_ligase_2"/>
    <property type="match status" value="1"/>
</dbReference>
<evidence type="ECO:0000256" key="2">
    <source>
        <dbReference type="ARBA" id="ARBA00022741"/>
    </source>
</evidence>
<dbReference type="EMBL" id="BSPX01000017">
    <property type="protein sequence ID" value="GLT22047.1"/>
    <property type="molecule type" value="Genomic_DNA"/>
</dbReference>
<dbReference type="InterPro" id="IPR050141">
    <property type="entry name" value="GCL_type2/YbdK_subfam"/>
</dbReference>
<reference evidence="6" key="1">
    <citation type="journal article" date="2019" name="Int. J. Syst. Evol. Microbiol.">
        <title>The Global Catalogue of Microorganisms (GCM) 10K type strain sequencing project: providing services to taxonomists for standard genome sequencing and annotation.</title>
        <authorList>
            <consortium name="The Broad Institute Genomics Platform"/>
            <consortium name="The Broad Institute Genome Sequencing Center for Infectious Disease"/>
            <person name="Wu L."/>
            <person name="Ma J."/>
        </authorList>
    </citation>
    <scope>NUCLEOTIDE SEQUENCE [LARGE SCALE GENOMIC DNA]</scope>
    <source>
        <strain evidence="6">NBRC 102407</strain>
    </source>
</reference>
<dbReference type="Proteomes" id="UP001157167">
    <property type="component" value="Unassembled WGS sequence"/>
</dbReference>
<name>A0ABQ6FBK9_9RHOO</name>
<keyword evidence="1 4" id="KW-0436">Ligase</keyword>
<keyword evidence="3 4" id="KW-0067">ATP-binding</keyword>
<dbReference type="NCBIfam" id="TIGR02050">
    <property type="entry name" value="gshA_cyan_rel"/>
    <property type="match status" value="1"/>
</dbReference>
<dbReference type="GO" id="GO:0016874">
    <property type="term" value="F:ligase activity"/>
    <property type="evidence" value="ECO:0007669"/>
    <property type="project" value="UniProtKB-KW"/>
</dbReference>
<dbReference type="SUPFAM" id="SSF55931">
    <property type="entry name" value="Glutamine synthetase/guanido kinase"/>
    <property type="match status" value="1"/>
</dbReference>
<dbReference type="InterPro" id="IPR011793">
    <property type="entry name" value="YbdK"/>
</dbReference>
<evidence type="ECO:0000256" key="3">
    <source>
        <dbReference type="ARBA" id="ARBA00022840"/>
    </source>
</evidence>
<protein>
    <recommendedName>
        <fullName evidence="4">Putative glutamate--cysteine ligase 2</fullName>
        <ecNumber evidence="4">6.3.2.2</ecNumber>
    </recommendedName>
    <alternativeName>
        <fullName evidence="4">Gamma-glutamylcysteine synthetase 2</fullName>
        <shortName evidence="4">GCS 2</shortName>
        <shortName evidence="4">Gamma-GCS 2</shortName>
    </alternativeName>
</protein>
<dbReference type="Gene3D" id="3.30.590.20">
    <property type="match status" value="1"/>
</dbReference>
<evidence type="ECO:0000313" key="5">
    <source>
        <dbReference type="EMBL" id="GLT22047.1"/>
    </source>
</evidence>
<sequence length="382" mass="42260">MSDLSQLSFSSSRPLTLGVELELQLVSLRDYDLTRAATDLLAGLQYDDRFGEVKLEITESMIEVNSRPRLDATAIAADLDGLRDVLVTHCRLNNIAVCGGGTHPFHRWPERRISPGERFAALNNRYGYLSKQFTVFGQHIHIGVTSGDDAIWLTHALNQYVPHFVALSASSPFIDATDTGFDSARLNAVSAFPLSGQSPDVADWAAFLDHMALLQACGVAESIKDLYWDVRPKPEYGTVELRICDTPLTIDRAVELAAFAQCLARNLLRMRPPIAPASQALVARYNKFQASRYGFGATLADPIRRRRVPIGDALRALIDSLTADADDLGCRKQLEQLRALVISERNDSAWLREIARSTGNLNDLTRMAAERFASPSSYRPNV</sequence>
<comment type="caution">
    <text evidence="5">The sequence shown here is derived from an EMBL/GenBank/DDBJ whole genome shotgun (WGS) entry which is preliminary data.</text>
</comment>
<dbReference type="PANTHER" id="PTHR36510:SF1">
    <property type="entry name" value="GLUTAMATE--CYSTEINE LIGASE 2-RELATED"/>
    <property type="match status" value="1"/>
</dbReference>
<accession>A0ABQ6FBK9</accession>
<evidence type="ECO:0000256" key="1">
    <source>
        <dbReference type="ARBA" id="ARBA00022598"/>
    </source>
</evidence>
<evidence type="ECO:0000313" key="6">
    <source>
        <dbReference type="Proteomes" id="UP001157167"/>
    </source>
</evidence>